<feature type="chain" id="PRO_5034931917" description="Secreted protein" evidence="1">
    <location>
        <begin position="20"/>
        <end position="144"/>
    </location>
</feature>
<organism evidence="2 3">
    <name type="scientific">Colletotrichum asianum</name>
    <dbReference type="NCBI Taxonomy" id="702518"/>
    <lineage>
        <taxon>Eukaryota</taxon>
        <taxon>Fungi</taxon>
        <taxon>Dikarya</taxon>
        <taxon>Ascomycota</taxon>
        <taxon>Pezizomycotina</taxon>
        <taxon>Sordariomycetes</taxon>
        <taxon>Hypocreomycetidae</taxon>
        <taxon>Glomerellales</taxon>
        <taxon>Glomerellaceae</taxon>
        <taxon>Colletotrichum</taxon>
        <taxon>Colletotrichum gloeosporioides species complex</taxon>
    </lineage>
</organism>
<dbReference type="AlphaFoldDB" id="A0A8H3WHI8"/>
<feature type="signal peptide" evidence="1">
    <location>
        <begin position="1"/>
        <end position="19"/>
    </location>
</feature>
<keyword evidence="1" id="KW-0732">Signal</keyword>
<comment type="caution">
    <text evidence="2">The sequence shown here is derived from an EMBL/GenBank/DDBJ whole genome shotgun (WGS) entry which is preliminary data.</text>
</comment>
<keyword evidence="3" id="KW-1185">Reference proteome</keyword>
<evidence type="ECO:0000256" key="1">
    <source>
        <dbReference type="SAM" id="SignalP"/>
    </source>
</evidence>
<proteinExistence type="predicted"/>
<accession>A0A8H3WHI8</accession>
<gene>
    <name evidence="2" type="ORF">GQ607_005562</name>
</gene>
<dbReference type="EMBL" id="WOWK01000025">
    <property type="protein sequence ID" value="KAF0327079.1"/>
    <property type="molecule type" value="Genomic_DNA"/>
</dbReference>
<evidence type="ECO:0000313" key="2">
    <source>
        <dbReference type="EMBL" id="KAF0327079.1"/>
    </source>
</evidence>
<evidence type="ECO:0000313" key="3">
    <source>
        <dbReference type="Proteomes" id="UP000434172"/>
    </source>
</evidence>
<evidence type="ECO:0008006" key="4">
    <source>
        <dbReference type="Google" id="ProtNLM"/>
    </source>
</evidence>
<sequence length="144" mass="16500">MRLTTLLTVTALTITSIEACAKYKKCWCERDGIVDQGKTQDNVPWDVDTAKACAENSGTIGYYGQNFKECFRYKLWWAVPPDTAIHNCDWAKDNPNTDREDNNDAREYTRWFYARFRATFDSRGGFNSGGKHMCSLCLITSSHM</sequence>
<dbReference type="Proteomes" id="UP000434172">
    <property type="component" value="Unassembled WGS sequence"/>
</dbReference>
<reference evidence="2 3" key="1">
    <citation type="submission" date="2019-12" db="EMBL/GenBank/DDBJ databases">
        <title>A genome sequence resource for the geographically widespread anthracnose pathogen Colletotrichum asianum.</title>
        <authorList>
            <person name="Meng Y."/>
        </authorList>
    </citation>
    <scope>NUCLEOTIDE SEQUENCE [LARGE SCALE GENOMIC DNA]</scope>
    <source>
        <strain evidence="2 3">ICMP 18580</strain>
    </source>
</reference>
<name>A0A8H3WHI8_9PEZI</name>
<protein>
    <recommendedName>
        <fullName evidence="4">Secreted protein</fullName>
    </recommendedName>
</protein>